<proteinExistence type="predicted"/>
<keyword evidence="3" id="KW-1185">Reference proteome</keyword>
<dbReference type="AlphaFoldDB" id="A0AA86R7T4"/>
<evidence type="ECO:0000313" key="1">
    <source>
        <dbReference type="EMBL" id="CAI9967848.1"/>
    </source>
</evidence>
<comment type="caution">
    <text evidence="1">The sequence shown here is derived from an EMBL/GenBank/DDBJ whole genome shotgun (WGS) entry which is preliminary data.</text>
</comment>
<reference evidence="1" key="1">
    <citation type="submission" date="2023-06" db="EMBL/GenBank/DDBJ databases">
        <authorList>
            <person name="Kurt Z."/>
        </authorList>
    </citation>
    <scope>NUCLEOTIDE SEQUENCE</scope>
</reference>
<accession>A0AA86R7T4</accession>
<name>A0AA86R7T4_9EUKA</name>
<evidence type="ECO:0000313" key="3">
    <source>
        <dbReference type="Proteomes" id="UP001642409"/>
    </source>
</evidence>
<sequence length="137" mass="16855">MFSFYYYSFYQHFIKYTKIQGRSFVSPLSKLTQINYLYFWNNKITNEETLNHQNFSKYDFSNQNVPTPDELKFYNKIFSVNSFHEQIRNIQNKHRVSKFREAMTHQKEYINLKIFQQIQVMNKKIEIIFSQNFNADQ</sequence>
<dbReference type="EMBL" id="CAXDID020000189">
    <property type="protein sequence ID" value="CAL6051771.1"/>
    <property type="molecule type" value="Genomic_DNA"/>
</dbReference>
<evidence type="ECO:0000313" key="2">
    <source>
        <dbReference type="EMBL" id="CAL6051771.1"/>
    </source>
</evidence>
<organism evidence="1">
    <name type="scientific">Hexamita inflata</name>
    <dbReference type="NCBI Taxonomy" id="28002"/>
    <lineage>
        <taxon>Eukaryota</taxon>
        <taxon>Metamonada</taxon>
        <taxon>Diplomonadida</taxon>
        <taxon>Hexamitidae</taxon>
        <taxon>Hexamitinae</taxon>
        <taxon>Hexamita</taxon>
    </lineage>
</organism>
<gene>
    <name evidence="2" type="ORF">HINF_LOCUS44531</name>
    <name evidence="1" type="ORF">HINF_LOCUS55493</name>
</gene>
<dbReference type="Proteomes" id="UP001642409">
    <property type="component" value="Unassembled WGS sequence"/>
</dbReference>
<dbReference type="EMBL" id="CATOUU010001030">
    <property type="protein sequence ID" value="CAI9967848.1"/>
    <property type="molecule type" value="Genomic_DNA"/>
</dbReference>
<reference evidence="2 3" key="2">
    <citation type="submission" date="2024-07" db="EMBL/GenBank/DDBJ databases">
        <authorList>
            <person name="Akdeniz Z."/>
        </authorList>
    </citation>
    <scope>NUCLEOTIDE SEQUENCE [LARGE SCALE GENOMIC DNA]</scope>
</reference>
<protein>
    <submittedName>
        <fullName evidence="2">Hypothetical_protein</fullName>
    </submittedName>
</protein>